<feature type="compositionally biased region" description="Polar residues" evidence="4">
    <location>
        <begin position="676"/>
        <end position="695"/>
    </location>
</feature>
<dbReference type="PANTHER" id="PTHR15503">
    <property type="entry name" value="LDOC1 RELATED"/>
    <property type="match status" value="1"/>
</dbReference>
<keyword evidence="2" id="KW-0862">Zinc</keyword>
<dbReference type="Pfam" id="PF00098">
    <property type="entry name" value="zf-CCHC"/>
    <property type="match status" value="1"/>
</dbReference>
<organism evidence="6 7">
    <name type="scientific">Collybiopsis confluens</name>
    <dbReference type="NCBI Taxonomy" id="2823264"/>
    <lineage>
        <taxon>Eukaryota</taxon>
        <taxon>Fungi</taxon>
        <taxon>Dikarya</taxon>
        <taxon>Basidiomycota</taxon>
        <taxon>Agaricomycotina</taxon>
        <taxon>Agaricomycetes</taxon>
        <taxon>Agaricomycetidae</taxon>
        <taxon>Agaricales</taxon>
        <taxon>Marasmiineae</taxon>
        <taxon>Omphalotaceae</taxon>
        <taxon>Collybiopsis</taxon>
    </lineage>
</organism>
<keyword evidence="7" id="KW-1185">Reference proteome</keyword>
<feature type="region of interest" description="Disordered" evidence="4">
    <location>
        <begin position="233"/>
        <end position="462"/>
    </location>
</feature>
<keyword evidence="2" id="KW-0479">Metal-binding</keyword>
<feature type="compositionally biased region" description="Polar residues" evidence="4">
    <location>
        <begin position="745"/>
        <end position="756"/>
    </location>
</feature>
<feature type="compositionally biased region" description="Low complexity" evidence="4">
    <location>
        <begin position="373"/>
        <end position="434"/>
    </location>
</feature>
<dbReference type="PANTHER" id="PTHR15503:SF22">
    <property type="entry name" value="TRANSPOSON TY3-I GAG POLYPROTEIN"/>
    <property type="match status" value="1"/>
</dbReference>
<dbReference type="InterPro" id="IPR036875">
    <property type="entry name" value="Znf_CCHC_sf"/>
</dbReference>
<feature type="region of interest" description="Disordered" evidence="4">
    <location>
        <begin position="175"/>
        <end position="198"/>
    </location>
</feature>
<feature type="compositionally biased region" description="Polar residues" evidence="4">
    <location>
        <begin position="12"/>
        <end position="21"/>
    </location>
</feature>
<feature type="compositionally biased region" description="Polar residues" evidence="4">
    <location>
        <begin position="703"/>
        <end position="715"/>
    </location>
</feature>
<sequence>MSSRYNLRNHANRASPQSGSGSEHDNNQKAETQTSATLNTAGFKNSRSGARNARSYRDVVSSRTAQANADAVRSSDLESNSPSAPGARIVVQTTVEGNNNELSSDLSSLSESGENHVRPFVRLRRSQSLSSVNALRPRFNFEQANKLTKEQQATVKAAEELLTDSQRENIRKRAELLKKQEPQRNCSPSPQPGPSLYVAKGKFVDNNREISDEELNIEAQRKALDKYNAIRDATRNDNSLSSPSDSDDMEEKKRHRHRKSRNGSTKRKERRTKTQNQSEESEVEQPHGRSLAQTLRPMSSVYQKQLRRTGKRHTLSHRHEREPSTQPVAQLPRKSSLARALRPDKQSRHNSKKTKENKSKFSSDSEGDECGESDTSPLSSSSSNKSSSRGEGSASSNDSESDPSSSSSSSSESSSSSGSDESNSNEHSSKSSGGYHRRRNKRSKSSKRKEKKRKHRRNHKAKRIIKPIEPKVYDGTPDAEKYHRFVLESRQYCKEGRVASDEQVFLVSHFLNGKAQLFFIHKVARNHHKWKLTDFLEELFNFCFPLNYRNQQREKLKRCYQNNRTVSEYVYELENLFSLVGTVGKREKVIKLWDGFNKNLQYELHREKLSKELHSWARIVREAELIEMADLDDALGTRSRNRDWKPREQGQNHTYSRDNSHREKSGHFKPKYPGHNNYQTGRTEPAPASTSSGNTLRPDCSALPQSSNSRNGSNNYHRRSHPNSGTQYSGGRGNHHNGKPRSNKIARTSGTPTTESGACYKCGKTGHFARNCPDNNMVHSGGSGPPGVSARGMSFSLSNDSNNLLESLAQTTELDGALQLNMMDFGSFANEISDNPEFAYLSESDVSRNTVSNDENLTPLTYSDRASANSSLPPMPDLNTSHLLGDGDSLPDLQSASDSDGDSVYWLLSDDEGTESEVDESNYIPDLISASEMSVTNSDQWSQCSESDPEGEDGGRESDSETPEAFLRERIINTFLQESSDVGNEHTDDNNLPMCCYAQDAKEVSGYPDSPWSDFYLKRKLQSNWWPKAIGDFMAQATEFALNKNTPYPGDDNYWGAESSYRFNVDKTDESTYTVYDEESQYGGLPISVKNLLNPDFKPALWYAEHRAELLGCEFDAQFWNEKASAIGDAIGYGMKLVLTHGISQYPKGVFPSIDDPFQRFEIFKTLSEDDNEWIYHISDLETHTFSKGISMSLLQNPKFNLVGWWKKHLHRLIKDQRARYEKLNRSRERKYIRKLKRRTWILQRQGCFVESAIEQRLEQVQPYPGDGVDFPFEYARFSVWRTQPSDKPGDDSITILDHFRNIQRNIPYNQALETGFAPGNIWNETCAAEASTAPFTGMDYPRMGKVISSHARNKLAKHIPFIPKNADSDYLAVDNYNVYVDPCQPSLHVIEDYGREFQTELPTSMLLNPMFNLPAWYQKQLHKAESELANHLRGPIEYEFLPRLFDGPPTTDHERELDQLVDLYDNNLHLLFRNLEWEERNGLTYVTHLASLYIEPKTYPGNAQCA</sequence>
<dbReference type="EMBL" id="JAACJN010000008">
    <property type="protein sequence ID" value="KAF5391808.1"/>
    <property type="molecule type" value="Genomic_DNA"/>
</dbReference>
<gene>
    <name evidence="6" type="ORF">D9757_001854</name>
</gene>
<accession>A0A8H5MF75</accession>
<comment type="caution">
    <text evidence="6">The sequence shown here is derived from an EMBL/GenBank/DDBJ whole genome shotgun (WGS) entry which is preliminary data.</text>
</comment>
<proteinExistence type="predicted"/>
<feature type="compositionally biased region" description="Basic residues" evidence="4">
    <location>
        <begin position="253"/>
        <end position="273"/>
    </location>
</feature>
<feature type="region of interest" description="Disordered" evidence="4">
    <location>
        <begin position="846"/>
        <end position="906"/>
    </location>
</feature>
<evidence type="ECO:0000313" key="7">
    <source>
        <dbReference type="Proteomes" id="UP000518752"/>
    </source>
</evidence>
<feature type="compositionally biased region" description="Basic and acidic residues" evidence="4">
    <location>
        <begin position="640"/>
        <end position="666"/>
    </location>
</feature>
<feature type="domain" description="CCHC-type" evidence="5">
    <location>
        <begin position="759"/>
        <end position="774"/>
    </location>
</feature>
<feature type="compositionally biased region" description="Basic and acidic residues" evidence="4">
    <location>
        <begin position="341"/>
        <end position="363"/>
    </location>
</feature>
<dbReference type="SUPFAM" id="SSF57756">
    <property type="entry name" value="Retrovirus zinc finger-like domains"/>
    <property type="match status" value="1"/>
</dbReference>
<evidence type="ECO:0000256" key="2">
    <source>
        <dbReference type="PROSITE-ProRule" id="PRU00047"/>
    </source>
</evidence>
<feature type="compositionally biased region" description="Basic residues" evidence="4">
    <location>
        <begin position="733"/>
        <end position="744"/>
    </location>
</feature>
<dbReference type="PROSITE" id="PS50158">
    <property type="entry name" value="ZF_CCHC"/>
    <property type="match status" value="1"/>
</dbReference>
<keyword evidence="3" id="KW-0175">Coiled coil</keyword>
<feature type="compositionally biased region" description="Polar residues" evidence="4">
    <location>
        <begin position="291"/>
        <end position="303"/>
    </location>
</feature>
<dbReference type="OrthoDB" id="3205788at2759"/>
<reference evidence="6 7" key="1">
    <citation type="journal article" date="2020" name="ISME J.">
        <title>Uncovering the hidden diversity of litter-decomposition mechanisms in mushroom-forming fungi.</title>
        <authorList>
            <person name="Floudas D."/>
            <person name="Bentzer J."/>
            <person name="Ahren D."/>
            <person name="Johansson T."/>
            <person name="Persson P."/>
            <person name="Tunlid A."/>
        </authorList>
    </citation>
    <scope>NUCLEOTIDE SEQUENCE [LARGE SCALE GENOMIC DNA]</scope>
    <source>
        <strain evidence="6 7">CBS 406.79</strain>
    </source>
</reference>
<protein>
    <recommendedName>
        <fullName evidence="5">CCHC-type domain-containing protein</fullName>
    </recommendedName>
</protein>
<evidence type="ECO:0000256" key="4">
    <source>
        <dbReference type="SAM" id="MobiDB-lite"/>
    </source>
</evidence>
<keyword evidence="2" id="KW-0863">Zinc-finger</keyword>
<feature type="compositionally biased region" description="Polar residues" evidence="4">
    <location>
        <begin position="934"/>
        <end position="944"/>
    </location>
</feature>
<dbReference type="SMART" id="SM00343">
    <property type="entry name" value="ZnF_C2HC"/>
    <property type="match status" value="1"/>
</dbReference>
<evidence type="ECO:0000256" key="1">
    <source>
        <dbReference type="ARBA" id="ARBA00022664"/>
    </source>
</evidence>
<dbReference type="GO" id="GO:0008270">
    <property type="term" value="F:zinc ion binding"/>
    <property type="evidence" value="ECO:0007669"/>
    <property type="project" value="UniProtKB-KW"/>
</dbReference>
<name>A0A8H5MF75_9AGAR</name>
<dbReference type="Proteomes" id="UP000518752">
    <property type="component" value="Unassembled WGS sequence"/>
</dbReference>
<evidence type="ECO:0000256" key="3">
    <source>
        <dbReference type="SAM" id="Coils"/>
    </source>
</evidence>
<evidence type="ECO:0000259" key="5">
    <source>
        <dbReference type="PROSITE" id="PS50158"/>
    </source>
</evidence>
<feature type="region of interest" description="Disordered" evidence="4">
    <location>
        <begin position="638"/>
        <end position="757"/>
    </location>
</feature>
<feature type="region of interest" description="Disordered" evidence="4">
    <location>
        <begin position="934"/>
        <end position="963"/>
    </location>
</feature>
<dbReference type="Gene3D" id="4.10.60.10">
    <property type="entry name" value="Zinc finger, CCHC-type"/>
    <property type="match status" value="1"/>
</dbReference>
<dbReference type="GO" id="GO:0003676">
    <property type="term" value="F:nucleic acid binding"/>
    <property type="evidence" value="ECO:0007669"/>
    <property type="project" value="InterPro"/>
</dbReference>
<dbReference type="InterPro" id="IPR001878">
    <property type="entry name" value="Znf_CCHC"/>
</dbReference>
<evidence type="ECO:0000313" key="6">
    <source>
        <dbReference type="EMBL" id="KAF5391808.1"/>
    </source>
</evidence>
<feature type="region of interest" description="Disordered" evidence="4">
    <location>
        <begin position="1"/>
        <end position="86"/>
    </location>
</feature>
<feature type="compositionally biased region" description="Basic residues" evidence="4">
    <location>
        <begin position="435"/>
        <end position="462"/>
    </location>
</feature>
<feature type="coiled-coil region" evidence="3">
    <location>
        <begin position="148"/>
        <end position="175"/>
    </location>
</feature>
<feature type="compositionally biased region" description="Basic residues" evidence="4">
    <location>
        <begin position="305"/>
        <end position="316"/>
    </location>
</feature>
<keyword evidence="1" id="KW-0507">mRNA processing</keyword>
<feature type="compositionally biased region" description="Polar residues" evidence="4">
    <location>
        <begin position="847"/>
        <end position="882"/>
    </location>
</feature>
<dbReference type="GO" id="GO:0006397">
    <property type="term" value="P:mRNA processing"/>
    <property type="evidence" value="ECO:0007669"/>
    <property type="project" value="UniProtKB-KW"/>
</dbReference>
<feature type="compositionally biased region" description="Polar residues" evidence="4">
    <location>
        <begin position="29"/>
        <end position="49"/>
    </location>
</feature>
<dbReference type="InterPro" id="IPR032567">
    <property type="entry name" value="RTL1-rel"/>
</dbReference>